<evidence type="ECO:0000259" key="1">
    <source>
        <dbReference type="PROSITE" id="PS50943"/>
    </source>
</evidence>
<name>A0A1Q6DTX6_METT1</name>
<dbReference type="AlphaFoldDB" id="A0A1Q6DTX6"/>
<dbReference type="SMART" id="SM00530">
    <property type="entry name" value="HTH_XRE"/>
    <property type="match status" value="1"/>
</dbReference>
<dbReference type="GO" id="GO:0003677">
    <property type="term" value="F:DNA binding"/>
    <property type="evidence" value="ECO:0007669"/>
    <property type="project" value="InterPro"/>
</dbReference>
<dbReference type="PROSITE" id="PS50943">
    <property type="entry name" value="HTH_CROC1"/>
    <property type="match status" value="1"/>
</dbReference>
<feature type="domain" description="HTH cro/C1-type" evidence="1">
    <location>
        <begin position="38"/>
        <end position="82"/>
    </location>
</feature>
<dbReference type="InParanoid" id="A0A1Q6DTX6"/>
<dbReference type="FunCoup" id="A0A1Q6DTX6">
    <property type="interactions" value="2"/>
</dbReference>
<comment type="caution">
    <text evidence="2">The sequence shown here is derived from an EMBL/GenBank/DDBJ whole genome shotgun (WGS) entry which is preliminary data.</text>
</comment>
<dbReference type="PIRSF" id="PIRSF037724">
    <property type="entry name" value="TF_HTH_MJ1545_prd"/>
    <property type="match status" value="1"/>
</dbReference>
<evidence type="ECO:0000313" key="3">
    <source>
        <dbReference type="Proteomes" id="UP000185744"/>
    </source>
</evidence>
<dbReference type="InterPro" id="IPR001387">
    <property type="entry name" value="Cro/C1-type_HTH"/>
</dbReference>
<dbReference type="Pfam" id="PF01381">
    <property type="entry name" value="HTH_3"/>
    <property type="match status" value="1"/>
</dbReference>
<organism evidence="2 3">
    <name type="scientific">Methanohalarchaeum thermophilum</name>
    <dbReference type="NCBI Taxonomy" id="1903181"/>
    <lineage>
        <taxon>Archaea</taxon>
        <taxon>Methanobacteriati</taxon>
        <taxon>Methanobacteriota</taxon>
        <taxon>Methanonatronarchaeia</taxon>
        <taxon>Methanonatronarchaeales</taxon>
        <taxon>Methanonatronarchaeaceae</taxon>
        <taxon>Candidatus Methanohalarchaeum</taxon>
    </lineage>
</organism>
<dbReference type="CDD" id="cd00093">
    <property type="entry name" value="HTH_XRE"/>
    <property type="match status" value="1"/>
</dbReference>
<proteinExistence type="predicted"/>
<dbReference type="SUPFAM" id="SSF47413">
    <property type="entry name" value="lambda repressor-like DNA-binding domains"/>
    <property type="match status" value="1"/>
</dbReference>
<accession>A0A1Q6DTX6</accession>
<dbReference type="InterPro" id="IPR017271">
    <property type="entry name" value="Tscrpt_reg_HTH_MJ1545_prd"/>
</dbReference>
<dbReference type="Proteomes" id="UP000185744">
    <property type="component" value="Unassembled WGS sequence"/>
</dbReference>
<dbReference type="Gene3D" id="1.10.260.40">
    <property type="entry name" value="lambda repressor-like DNA-binding domains"/>
    <property type="match status" value="1"/>
</dbReference>
<sequence length="246" mass="27392">MVDSKINSDKYAYQRKKDLLAERIAGEIALSDEPGKTIKKWRSNFDITQIELANKLNISPSVVSDYESGRRSSPGINILKRLINGMIEIDTERGGEKVKNYGKILGSTIDFDAILDMNEYKTPISFDEFCETINGDIVTNKSEEKNIHGHTVVDSLKAIIELSHGEFQQLYGWSSERALIFTGVTTGKSPLVAIRVTSLKPRLVVLHGLDQVSKIAKKIAKVEKIPLVVTNEKLSNLISDLSDMGR</sequence>
<dbReference type="STRING" id="1903181.BTN85_0304"/>
<keyword evidence="3" id="KW-1185">Reference proteome</keyword>
<dbReference type="InterPro" id="IPR010982">
    <property type="entry name" value="Lambda_DNA-bd_dom_sf"/>
</dbReference>
<reference evidence="2" key="1">
    <citation type="submission" date="2016-12" db="EMBL/GenBank/DDBJ databases">
        <title>Discovery of methanogenic haloarchaea.</title>
        <authorList>
            <person name="Sorokin D.Y."/>
            <person name="Makarova K.S."/>
            <person name="Abbas B."/>
            <person name="Ferrer M."/>
            <person name="Golyshin P.N."/>
        </authorList>
    </citation>
    <scope>NUCLEOTIDE SEQUENCE [LARGE SCALE GENOMIC DNA]</scope>
    <source>
        <strain evidence="2">HMET1</strain>
    </source>
</reference>
<evidence type="ECO:0000313" key="2">
    <source>
        <dbReference type="EMBL" id="OKY77830.1"/>
    </source>
</evidence>
<gene>
    <name evidence="2" type="ORF">BTN85_0304</name>
</gene>
<protein>
    <submittedName>
        <fullName evidence="2">Transcriptional regulator</fullName>
    </submittedName>
</protein>
<dbReference type="EMBL" id="MSDW01000001">
    <property type="protein sequence ID" value="OKY77830.1"/>
    <property type="molecule type" value="Genomic_DNA"/>
</dbReference>